<dbReference type="GO" id="GO:0006508">
    <property type="term" value="P:proteolysis"/>
    <property type="evidence" value="ECO:0007669"/>
    <property type="project" value="TreeGrafter"/>
</dbReference>
<dbReference type="SUPFAM" id="SSF55920">
    <property type="entry name" value="Creatinase/aminopeptidase"/>
    <property type="match status" value="1"/>
</dbReference>
<dbReference type="PANTHER" id="PTHR43226">
    <property type="entry name" value="XAA-PRO AMINOPEPTIDASE 3"/>
    <property type="match status" value="1"/>
</dbReference>
<evidence type="ECO:0000259" key="6">
    <source>
        <dbReference type="SMART" id="SM01011"/>
    </source>
</evidence>
<proteinExistence type="inferred from homology"/>
<evidence type="ECO:0000256" key="2">
    <source>
        <dbReference type="ARBA" id="ARBA00008766"/>
    </source>
</evidence>
<dbReference type="InterPro" id="IPR036005">
    <property type="entry name" value="Creatinase/aminopeptidase-like"/>
</dbReference>
<protein>
    <submittedName>
        <fullName evidence="7">Aminopeptidase</fullName>
        <ecNumber evidence="7">3.4.11.26</ecNumber>
    </submittedName>
</protein>
<reference evidence="7" key="1">
    <citation type="submission" date="2022-07" db="EMBL/GenBank/DDBJ databases">
        <title>Phylogenomic reconstructions and comparative analyses of Kickxellomycotina fungi.</title>
        <authorList>
            <person name="Reynolds N.K."/>
            <person name="Stajich J.E."/>
            <person name="Barry K."/>
            <person name="Grigoriev I.V."/>
            <person name="Crous P."/>
            <person name="Smith M.E."/>
        </authorList>
    </citation>
    <scope>NUCLEOTIDE SEQUENCE</scope>
    <source>
        <strain evidence="7">RSA 567</strain>
    </source>
</reference>
<accession>A0A9W8E8A2</accession>
<dbReference type="GO" id="GO:0070006">
    <property type="term" value="F:metalloaminopeptidase activity"/>
    <property type="evidence" value="ECO:0007669"/>
    <property type="project" value="InterPro"/>
</dbReference>
<dbReference type="AlphaFoldDB" id="A0A9W8E8A2"/>
<dbReference type="EMBL" id="JANBQB010000513">
    <property type="protein sequence ID" value="KAJ1975576.1"/>
    <property type="molecule type" value="Genomic_DNA"/>
</dbReference>
<dbReference type="OrthoDB" id="4215474at2759"/>
<evidence type="ECO:0000313" key="8">
    <source>
        <dbReference type="Proteomes" id="UP001151582"/>
    </source>
</evidence>
<keyword evidence="5" id="KW-0464">Manganese</keyword>
<comment type="similarity">
    <text evidence="2">Belongs to the peptidase M24B family.</text>
</comment>
<name>A0A9W8E8A2_9FUNG</name>
<keyword evidence="8" id="KW-1185">Reference proteome</keyword>
<evidence type="ECO:0000313" key="7">
    <source>
        <dbReference type="EMBL" id="KAJ1975576.1"/>
    </source>
</evidence>
<evidence type="ECO:0000256" key="1">
    <source>
        <dbReference type="ARBA" id="ARBA00001936"/>
    </source>
</evidence>
<evidence type="ECO:0000256" key="5">
    <source>
        <dbReference type="ARBA" id="ARBA00023211"/>
    </source>
</evidence>
<dbReference type="GO" id="GO:0005739">
    <property type="term" value="C:mitochondrion"/>
    <property type="evidence" value="ECO:0007669"/>
    <property type="project" value="TreeGrafter"/>
</dbReference>
<dbReference type="Proteomes" id="UP001151582">
    <property type="component" value="Unassembled WGS sequence"/>
</dbReference>
<keyword evidence="7" id="KW-0645">Protease</keyword>
<feature type="domain" description="Aminopeptidase P N-terminal" evidence="6">
    <location>
        <begin position="89"/>
        <end position="220"/>
    </location>
</feature>
<gene>
    <name evidence="7" type="primary">ICP55</name>
    <name evidence="7" type="ORF">H4R34_004283</name>
</gene>
<dbReference type="InterPro" id="IPR029149">
    <property type="entry name" value="Creatin/AminoP/Spt16_N"/>
</dbReference>
<keyword evidence="4 7" id="KW-0378">Hydrolase</keyword>
<dbReference type="GO" id="GO:0030145">
    <property type="term" value="F:manganese ion binding"/>
    <property type="evidence" value="ECO:0007669"/>
    <property type="project" value="InterPro"/>
</dbReference>
<dbReference type="SUPFAM" id="SSF53092">
    <property type="entry name" value="Creatinase/prolidase N-terminal domain"/>
    <property type="match status" value="1"/>
</dbReference>
<dbReference type="Pfam" id="PF05195">
    <property type="entry name" value="AMP_N"/>
    <property type="match status" value="1"/>
</dbReference>
<sequence length="357" mass="39773">MTHGLVWASRTLGRPRVLHQRLTAPLRNATAQVLAAPKLARQPCRLATRTLITTAHRQSLHRSPLKYMGQPTSETHPHLVQAGHITPGITSDEYAQRRARLAEALPENSVVIVFGHPLSFKATHVFYPFRQQSDFFYLTGFNEPDAVLLIEKGAHSGSAVTSTLFVPPQDDASERWEGPRAGIDGVRSYFGDYEAYPIKELEQVLQRVLARRPGSVQRASSQTDGSAVVSLSSLVSNLRSRPETSATDSLQVYADIPLNYTLRSSQHVVHSVLKHRHYLGLDVHDTMDVSRNLTLKDGMVVTIEPGLYVPFDDRFPSRYQGIGIRIEDNIVVRRSAPLNLSKQVPKEIVDIEALVKP</sequence>
<dbReference type="InterPro" id="IPR007865">
    <property type="entry name" value="Aminopep_P_N"/>
</dbReference>
<dbReference type="PANTHER" id="PTHR43226:SF4">
    <property type="entry name" value="XAA-PRO AMINOPEPTIDASE 3"/>
    <property type="match status" value="1"/>
</dbReference>
<dbReference type="InterPro" id="IPR000994">
    <property type="entry name" value="Pept_M24"/>
</dbReference>
<organism evidence="7 8">
    <name type="scientific">Dimargaris verticillata</name>
    <dbReference type="NCBI Taxonomy" id="2761393"/>
    <lineage>
        <taxon>Eukaryota</taxon>
        <taxon>Fungi</taxon>
        <taxon>Fungi incertae sedis</taxon>
        <taxon>Zoopagomycota</taxon>
        <taxon>Kickxellomycotina</taxon>
        <taxon>Dimargaritomycetes</taxon>
        <taxon>Dimargaritales</taxon>
        <taxon>Dimargaritaceae</taxon>
        <taxon>Dimargaris</taxon>
    </lineage>
</organism>
<comment type="cofactor">
    <cofactor evidence="1">
        <name>Mn(2+)</name>
        <dbReference type="ChEBI" id="CHEBI:29035"/>
    </cofactor>
</comment>
<dbReference type="Pfam" id="PF00557">
    <property type="entry name" value="Peptidase_M24"/>
    <property type="match status" value="1"/>
</dbReference>
<keyword evidence="3" id="KW-0479">Metal-binding</keyword>
<dbReference type="SMART" id="SM01011">
    <property type="entry name" value="AMP_N"/>
    <property type="match status" value="1"/>
</dbReference>
<dbReference type="InterPro" id="IPR052433">
    <property type="entry name" value="X-Pro_dipept-like"/>
</dbReference>
<dbReference type="Gene3D" id="3.90.230.10">
    <property type="entry name" value="Creatinase/methionine aminopeptidase superfamily"/>
    <property type="match status" value="1"/>
</dbReference>
<keyword evidence="7" id="KW-0031">Aminopeptidase</keyword>
<dbReference type="Gene3D" id="3.40.350.10">
    <property type="entry name" value="Creatinase/prolidase N-terminal domain"/>
    <property type="match status" value="1"/>
</dbReference>
<evidence type="ECO:0000256" key="3">
    <source>
        <dbReference type="ARBA" id="ARBA00022723"/>
    </source>
</evidence>
<dbReference type="EC" id="3.4.11.26" evidence="7"/>
<evidence type="ECO:0000256" key="4">
    <source>
        <dbReference type="ARBA" id="ARBA00022801"/>
    </source>
</evidence>
<comment type="caution">
    <text evidence="7">The sequence shown here is derived from an EMBL/GenBank/DDBJ whole genome shotgun (WGS) entry which is preliminary data.</text>
</comment>